<name>A0A192Y6R8_9CAUD</name>
<gene>
    <name evidence="1" type="ORF">KTN4_247</name>
</gene>
<dbReference type="Proteomes" id="UP000224336">
    <property type="component" value="Segment"/>
</dbReference>
<dbReference type="EMBL" id="KU521356">
    <property type="protein sequence ID" value="ANM45005.1"/>
    <property type="molecule type" value="Genomic_DNA"/>
</dbReference>
<accession>A0A192Y6R8</accession>
<reference evidence="1 2" key="1">
    <citation type="journal article" date="2016" name="Sci. Rep.">
        <title>A proposed integrated approach for the preclinical evaluation of phage therapy in Pseudomonas infections.</title>
        <authorList>
            <person name="Danis-Wlodarczyk K."/>
            <person name="Vandenheuvel D."/>
            <person name="Jang H.B."/>
            <person name="Briers Y."/>
            <person name="Olszak T."/>
            <person name="Arabski M."/>
            <person name="Wasik S."/>
            <person name="Drabik M."/>
            <person name="Higgins G."/>
            <person name="Tyrrell J."/>
            <person name="Harvey B.J."/>
            <person name="Noben J.P."/>
            <person name="Lavigne R."/>
            <person name="Drulis-Kawa Z."/>
        </authorList>
    </citation>
    <scope>NUCLEOTIDE SEQUENCE [LARGE SCALE GENOMIC DNA]</scope>
</reference>
<organism evidence="1 2">
    <name type="scientific">Pseudomonas phage KTN4</name>
    <dbReference type="NCBI Taxonomy" id="1862701"/>
    <lineage>
        <taxon>Viruses</taxon>
        <taxon>Duplodnaviria</taxon>
        <taxon>Heunggongvirae</taxon>
        <taxon>Uroviricota</taxon>
        <taxon>Caudoviricetes</taxon>
        <taxon>Chimalliviridae</taxon>
        <taxon>Phikzvirus</taxon>
        <taxon>Phikzvirus phiKZ</taxon>
    </lineage>
</organism>
<proteinExistence type="predicted"/>
<protein>
    <submittedName>
        <fullName evidence="1">Uncharacterized protein</fullName>
    </submittedName>
</protein>
<evidence type="ECO:0000313" key="2">
    <source>
        <dbReference type="Proteomes" id="UP000224336"/>
    </source>
</evidence>
<sequence>MEITFPSVKEVMTTDPAFIDLVLKSKLLTIRKAMIDVIRNIENTSLASSRLVKQKSYPYQTTFELVFNPKVFKWFDKTDAINIKNILHAEVVNQDWESIDISYNGRDIHGFEKVTIVLTPMKDEAIKYDLSKA</sequence>
<evidence type="ECO:0000313" key="1">
    <source>
        <dbReference type="EMBL" id="ANM45005.1"/>
    </source>
</evidence>